<evidence type="ECO:0000259" key="1">
    <source>
        <dbReference type="SMART" id="SM00960"/>
    </source>
</evidence>
<dbReference type="Pfam" id="PF03259">
    <property type="entry name" value="Robl_LC7"/>
    <property type="match status" value="1"/>
</dbReference>
<dbReference type="InterPro" id="IPR004942">
    <property type="entry name" value="Roadblock/LAMTOR2_dom"/>
</dbReference>
<dbReference type="SMART" id="SM00960">
    <property type="entry name" value="Robl_LC7"/>
    <property type="match status" value="1"/>
</dbReference>
<accession>A0ABP4L999</accession>
<comment type="caution">
    <text evidence="2">The sequence shown here is derived from an EMBL/GenBank/DDBJ whole genome shotgun (WGS) entry which is preliminary data.</text>
</comment>
<dbReference type="Proteomes" id="UP001500443">
    <property type="component" value="Unassembled WGS sequence"/>
</dbReference>
<dbReference type="EMBL" id="BAAAPF010000658">
    <property type="protein sequence ID" value="GAA1519000.1"/>
    <property type="molecule type" value="Genomic_DNA"/>
</dbReference>
<protein>
    <submittedName>
        <fullName evidence="2">Roadblock/LC7 domain-containing protein</fullName>
    </submittedName>
</protein>
<proteinExistence type="predicted"/>
<organism evidence="2 3">
    <name type="scientific">Streptomyces synnematoformans</name>
    <dbReference type="NCBI Taxonomy" id="415721"/>
    <lineage>
        <taxon>Bacteria</taxon>
        <taxon>Bacillati</taxon>
        <taxon>Actinomycetota</taxon>
        <taxon>Actinomycetes</taxon>
        <taxon>Kitasatosporales</taxon>
        <taxon>Streptomycetaceae</taxon>
        <taxon>Streptomyces</taxon>
    </lineage>
</organism>
<reference evidence="3" key="1">
    <citation type="journal article" date="2019" name="Int. J. Syst. Evol. Microbiol.">
        <title>The Global Catalogue of Microorganisms (GCM) 10K type strain sequencing project: providing services to taxonomists for standard genome sequencing and annotation.</title>
        <authorList>
            <consortium name="The Broad Institute Genomics Platform"/>
            <consortium name="The Broad Institute Genome Sequencing Center for Infectious Disease"/>
            <person name="Wu L."/>
            <person name="Ma J."/>
        </authorList>
    </citation>
    <scope>NUCLEOTIDE SEQUENCE [LARGE SCALE GENOMIC DNA]</scope>
    <source>
        <strain evidence="3">JCM 15481</strain>
    </source>
</reference>
<dbReference type="SUPFAM" id="SSF103196">
    <property type="entry name" value="Roadblock/LC7 domain"/>
    <property type="match status" value="1"/>
</dbReference>
<dbReference type="RefSeq" id="WP_027753908.1">
    <property type="nucleotide sequence ID" value="NZ_BAAAPF010000658.1"/>
</dbReference>
<dbReference type="PANTHER" id="PTHR36222">
    <property type="entry name" value="SERINE PROTEASE INHIBITOR RV3364C"/>
    <property type="match status" value="1"/>
</dbReference>
<feature type="domain" description="Roadblock/LAMTOR2" evidence="1">
    <location>
        <begin position="15"/>
        <end position="105"/>
    </location>
</feature>
<evidence type="ECO:0000313" key="2">
    <source>
        <dbReference type="EMBL" id="GAA1519000.1"/>
    </source>
</evidence>
<dbReference type="PANTHER" id="PTHR36222:SF1">
    <property type="entry name" value="SERINE PROTEASE INHIBITOR RV3364C"/>
    <property type="match status" value="1"/>
</dbReference>
<sequence length="139" mass="14178">MNSTADHRAAISSLRWMLDNFTAEVPGVRSVVVVSADGLPLLAAPPQSAAAGEQLATVVSGIGGLTNGAADVMDGGRVKQTMVAMEDGCLVVMQAGDGSMLGVLTEPDCDLSVAAYHMELFVGRVGHVLTPGLRGELTG</sequence>
<keyword evidence="3" id="KW-1185">Reference proteome</keyword>
<name>A0ABP4L999_9ACTN</name>
<dbReference type="Gene3D" id="3.30.450.30">
    <property type="entry name" value="Dynein light chain 2a, cytoplasmic"/>
    <property type="match status" value="1"/>
</dbReference>
<evidence type="ECO:0000313" key="3">
    <source>
        <dbReference type="Proteomes" id="UP001500443"/>
    </source>
</evidence>
<dbReference type="InterPro" id="IPR053141">
    <property type="entry name" value="Mycobact_SerProt_Inhib_Rv3364c"/>
</dbReference>
<gene>
    <name evidence="2" type="ORF">GCM10009802_68060</name>
</gene>